<sequence>MGIEDIFVYTMLCILNVMELLVARECNACQGHFVEAILTLTLKLEPHFWVLILKPQMDHPVMMTCQKDTTIMIEEKCFWKKIY</sequence>
<evidence type="ECO:0000313" key="2">
    <source>
        <dbReference type="EMBL" id="NOV51528.1"/>
    </source>
</evidence>
<dbReference type="AlphaFoldDB" id="A0A6M2E269"/>
<feature type="signal peptide" evidence="1">
    <location>
        <begin position="1"/>
        <end position="28"/>
    </location>
</feature>
<proteinExistence type="predicted"/>
<keyword evidence="1" id="KW-0732">Signal</keyword>
<name>A0A6M2E269_XENCH</name>
<reference evidence="2" key="1">
    <citation type="submission" date="2020-03" db="EMBL/GenBank/DDBJ databases">
        <title>Transcriptomic Profiling of the Digestive Tract of the Rat Flea, Xenopsylla cheopis, Following Blood Feeding and Infection with Yersinia pestis.</title>
        <authorList>
            <person name="Bland D.M."/>
            <person name="Martens C.A."/>
            <person name="Virtaneva K."/>
            <person name="Kanakabandi K."/>
            <person name="Long D."/>
            <person name="Rosenke R."/>
            <person name="Saturday G.A."/>
            <person name="Hoyt F.H."/>
            <person name="Bruno D.P."/>
            <person name="Ribeiro J.M.C."/>
            <person name="Hinnebusch J."/>
        </authorList>
    </citation>
    <scope>NUCLEOTIDE SEQUENCE</scope>
</reference>
<dbReference type="EMBL" id="GIIL01007802">
    <property type="protein sequence ID" value="NOV51528.1"/>
    <property type="molecule type" value="Transcribed_RNA"/>
</dbReference>
<accession>A0A6M2E269</accession>
<feature type="chain" id="PRO_5026792411" evidence="1">
    <location>
        <begin position="29"/>
        <end position="83"/>
    </location>
</feature>
<evidence type="ECO:0000256" key="1">
    <source>
        <dbReference type="SAM" id="SignalP"/>
    </source>
</evidence>
<protein>
    <submittedName>
        <fullName evidence="2">Putative secreted protein</fullName>
    </submittedName>
</protein>
<organism evidence="2">
    <name type="scientific">Xenopsylla cheopis</name>
    <name type="common">Oriental rat flea</name>
    <name type="synonym">Pulex cheopis</name>
    <dbReference type="NCBI Taxonomy" id="163159"/>
    <lineage>
        <taxon>Eukaryota</taxon>
        <taxon>Metazoa</taxon>
        <taxon>Ecdysozoa</taxon>
        <taxon>Arthropoda</taxon>
        <taxon>Hexapoda</taxon>
        <taxon>Insecta</taxon>
        <taxon>Pterygota</taxon>
        <taxon>Neoptera</taxon>
        <taxon>Endopterygota</taxon>
        <taxon>Siphonaptera</taxon>
        <taxon>Pulicidae</taxon>
        <taxon>Xenopsyllinae</taxon>
        <taxon>Xenopsylla</taxon>
    </lineage>
</organism>